<gene>
    <name evidence="2" type="ORF">SAMN04489717_2694</name>
</gene>
<dbReference type="SUPFAM" id="SSF51658">
    <property type="entry name" value="Xylose isomerase-like"/>
    <property type="match status" value="1"/>
</dbReference>
<reference evidence="2 3" key="1">
    <citation type="submission" date="2016-10" db="EMBL/GenBank/DDBJ databases">
        <authorList>
            <person name="de Groot N.N."/>
        </authorList>
    </citation>
    <scope>NUCLEOTIDE SEQUENCE [LARGE SCALE GENOMIC DNA]</scope>
    <source>
        <strain evidence="2 3">DSM 22024</strain>
    </source>
</reference>
<evidence type="ECO:0000313" key="3">
    <source>
        <dbReference type="Proteomes" id="UP000198983"/>
    </source>
</evidence>
<feature type="domain" description="Xylose isomerase-like TIM barrel" evidence="1">
    <location>
        <begin position="36"/>
        <end position="263"/>
    </location>
</feature>
<dbReference type="PANTHER" id="PTHR12110">
    <property type="entry name" value="HYDROXYPYRUVATE ISOMERASE"/>
    <property type="match status" value="1"/>
</dbReference>
<dbReference type="InterPro" id="IPR036237">
    <property type="entry name" value="Xyl_isomerase-like_sf"/>
</dbReference>
<dbReference type="Proteomes" id="UP000198983">
    <property type="component" value="Chromosome I"/>
</dbReference>
<dbReference type="Gene3D" id="3.20.20.150">
    <property type="entry name" value="Divalent-metal-dependent TIM barrel enzymes"/>
    <property type="match status" value="1"/>
</dbReference>
<evidence type="ECO:0000313" key="2">
    <source>
        <dbReference type="EMBL" id="SDS43787.1"/>
    </source>
</evidence>
<keyword evidence="3" id="KW-1185">Reference proteome</keyword>
<dbReference type="AlphaFoldDB" id="A0A1H1S752"/>
<organism evidence="2 3">
    <name type="scientific">Actinopolymorpha singaporensis</name>
    <dbReference type="NCBI Taxonomy" id="117157"/>
    <lineage>
        <taxon>Bacteria</taxon>
        <taxon>Bacillati</taxon>
        <taxon>Actinomycetota</taxon>
        <taxon>Actinomycetes</taxon>
        <taxon>Propionibacteriales</taxon>
        <taxon>Actinopolymorphaceae</taxon>
        <taxon>Actinopolymorpha</taxon>
    </lineage>
</organism>
<dbReference type="EMBL" id="LT629732">
    <property type="protein sequence ID" value="SDS43787.1"/>
    <property type="molecule type" value="Genomic_DNA"/>
</dbReference>
<sequence>MSDTVTTPARDAVHDPAELGIFARTFPRPTAAEVAAAVAAHGFTTTQLNLSAFGRPTIPYPPTGAGHPDGPLDYARVAADFAAAGVRIWGVSATYNTIHPDLSTRRRQTAAAAAFIPYAARLGAEVVTLCTGTRDPDDIWRRHPGNDEPAAWQDLRETLDVLLPAAEGAGVRLGVEPEPGNVVTDAARARRLLTELGSDAHLVGIVLDPANLLDPATAGHQKRILTAAFDTLGDSVVGLHAKDVVTSGYAAAGTGLLDYDLVLALHAALPRRVPVIVQDATEDDVPRVRDFLRAHEPAR</sequence>
<name>A0A1H1S752_9ACTN</name>
<dbReference type="InterPro" id="IPR050312">
    <property type="entry name" value="IolE/XylAMocC-like"/>
</dbReference>
<dbReference type="OrthoDB" id="9785907at2"/>
<dbReference type="GO" id="GO:0016853">
    <property type="term" value="F:isomerase activity"/>
    <property type="evidence" value="ECO:0007669"/>
    <property type="project" value="UniProtKB-KW"/>
</dbReference>
<dbReference type="STRING" id="117157.SAMN04489717_2694"/>
<dbReference type="InterPro" id="IPR013022">
    <property type="entry name" value="Xyl_isomerase-like_TIM-brl"/>
</dbReference>
<evidence type="ECO:0000259" key="1">
    <source>
        <dbReference type="Pfam" id="PF01261"/>
    </source>
</evidence>
<accession>A0A1H1S752</accession>
<proteinExistence type="predicted"/>
<dbReference type="RefSeq" id="WP_092653738.1">
    <property type="nucleotide sequence ID" value="NZ_LT629732.1"/>
</dbReference>
<keyword evidence="2" id="KW-0413">Isomerase</keyword>
<dbReference type="PANTHER" id="PTHR12110:SF21">
    <property type="entry name" value="XYLOSE ISOMERASE-LIKE TIM BARREL DOMAIN-CONTAINING PROTEIN"/>
    <property type="match status" value="1"/>
</dbReference>
<dbReference type="Pfam" id="PF01261">
    <property type="entry name" value="AP_endonuc_2"/>
    <property type="match status" value="1"/>
</dbReference>
<protein>
    <submittedName>
        <fullName evidence="2">Sugar phosphate isomerase/epimerase</fullName>
    </submittedName>
</protein>